<accession>A0A286R624</accession>
<dbReference type="PANTHER" id="PTHR35201:SF4">
    <property type="entry name" value="BETA-PINACENE SYNTHASE-RELATED"/>
    <property type="match status" value="1"/>
</dbReference>
<dbReference type="Pfam" id="PF19086">
    <property type="entry name" value="Terpene_syn_C_2"/>
    <property type="match status" value="1"/>
</dbReference>
<keyword evidence="2" id="KW-0460">Magnesium</keyword>
<sequence length="338" mass="39359">MSIARNIASTHSTRGDTIQAGPTTLTFNSFLSFGEEFINEHEEVVRKETLDWLLKENAITSQRHLEKIDNHEFHRLSARVFPFGGYHGQRVANDLMIVTFLYDDMNDAVEPTDEISMKNMMKVQNQMKRVLRGATPFPDDHATVKCMHNILERCDVYNKGWLELLREEIFRYIDANQLERMNRQNKQSLMYSSFENVRYYSGGAMFMIVLSASMCCKGSKYELMLPPYTAILMRMAVNHIQWVNDVVSINKERAEATNSNMVYVFSNKGKLPLPEAVQRALDRVNEECEAFLDLEEKMYANGLIEGHEDMLNYIEALKFWMRGSLDWHFESARYRVPN</sequence>
<keyword evidence="2" id="KW-0479">Metal-binding</keyword>
<organism evidence="3">
    <name type="scientific">Laurencia pacifica</name>
    <dbReference type="NCBI Taxonomy" id="290688"/>
    <lineage>
        <taxon>Eukaryota</taxon>
        <taxon>Rhodophyta</taxon>
        <taxon>Florideophyceae</taxon>
        <taxon>Rhodymeniophycidae</taxon>
        <taxon>Ceramiales</taxon>
        <taxon>Rhodomelaceae</taxon>
        <taxon>Laurencieae</taxon>
        <taxon>Laurencia</taxon>
    </lineage>
</organism>
<dbReference type="AlphaFoldDB" id="A0A286R624"/>
<dbReference type="SFLD" id="SFLDS00005">
    <property type="entry name" value="Isoprenoid_Synthase_Type_I"/>
    <property type="match status" value="1"/>
</dbReference>
<dbReference type="EMBL" id="KY689934">
    <property type="protein sequence ID" value="ASV63466.1"/>
    <property type="molecule type" value="mRNA"/>
</dbReference>
<comment type="similarity">
    <text evidence="1 2">Belongs to the terpene synthase family.</text>
</comment>
<dbReference type="EC" id="4.2.3.-" evidence="2"/>
<dbReference type="SUPFAM" id="SSF48576">
    <property type="entry name" value="Terpenoid synthases"/>
    <property type="match status" value="1"/>
</dbReference>
<dbReference type="GO" id="GO:0010333">
    <property type="term" value="F:terpene synthase activity"/>
    <property type="evidence" value="ECO:0007669"/>
    <property type="project" value="InterPro"/>
</dbReference>
<dbReference type="SFLD" id="SFLDG01020">
    <property type="entry name" value="Terpene_Cyclase_Like_2"/>
    <property type="match status" value="1"/>
</dbReference>
<evidence type="ECO:0000256" key="1">
    <source>
        <dbReference type="ARBA" id="ARBA00006333"/>
    </source>
</evidence>
<name>A0A286R624_9FLOR</name>
<dbReference type="Gene3D" id="1.10.600.10">
    <property type="entry name" value="Farnesyl Diphosphate Synthase"/>
    <property type="match status" value="1"/>
</dbReference>
<dbReference type="PANTHER" id="PTHR35201">
    <property type="entry name" value="TERPENE SYNTHASE"/>
    <property type="match status" value="1"/>
</dbReference>
<keyword evidence="2" id="KW-0456">Lyase</keyword>
<evidence type="ECO:0000313" key="3">
    <source>
        <dbReference type="EMBL" id="ASV63466.1"/>
    </source>
</evidence>
<dbReference type="GO" id="GO:0008299">
    <property type="term" value="P:isoprenoid biosynthetic process"/>
    <property type="evidence" value="ECO:0007669"/>
    <property type="project" value="UniProtKB-ARBA"/>
</dbReference>
<comment type="cofactor">
    <cofactor evidence="2">
        <name>Mg(2+)</name>
        <dbReference type="ChEBI" id="CHEBI:18420"/>
    </cofactor>
</comment>
<evidence type="ECO:0000256" key="2">
    <source>
        <dbReference type="RuleBase" id="RU366034"/>
    </source>
</evidence>
<dbReference type="InterPro" id="IPR008949">
    <property type="entry name" value="Isoprenoid_synthase_dom_sf"/>
</dbReference>
<proteinExistence type="evidence at transcript level"/>
<dbReference type="GO" id="GO:0046872">
    <property type="term" value="F:metal ion binding"/>
    <property type="evidence" value="ECO:0007669"/>
    <property type="project" value="UniProtKB-KW"/>
</dbReference>
<dbReference type="InterPro" id="IPR034686">
    <property type="entry name" value="Terpene_cyclase-like_2"/>
</dbReference>
<protein>
    <recommendedName>
        <fullName evidence="2">Terpene synthase</fullName>
        <ecNumber evidence="2">4.2.3.-</ecNumber>
    </recommendedName>
</protein>
<gene>
    <name evidence="3" type="primary">TPS-C</name>
</gene>
<reference evidence="3" key="1">
    <citation type="journal article" date="2017" name="J. Am. Chem. Soc.">
        <title>A Red Algal Bourbonane Sesquiterpene Synthase Defined by Microgram-scale NMR-coupled Crystalline Sponge XRD Analysis.</title>
        <authorList>
            <person name="Kersten R.D."/>
            <person name="Lee S."/>
            <person name="Fujita D."/>
            <person name="Pluskal T."/>
            <person name="Kram S."/>
            <person name="Smith J.E."/>
            <person name="Iwai T."/>
            <person name="Noel J.P."/>
            <person name="Fujita M."/>
            <person name="Weng J.K."/>
        </authorList>
    </citation>
    <scope>NUCLEOTIDE SEQUENCE</scope>
</reference>